<proteinExistence type="predicted"/>
<gene>
    <name evidence="1" type="ORF">GCM10010430_01460</name>
</gene>
<accession>A0ABP5Q4Y0</accession>
<organism evidence="1 2">
    <name type="scientific">Kitasatospora cystarginea</name>
    <dbReference type="NCBI Taxonomy" id="58350"/>
    <lineage>
        <taxon>Bacteria</taxon>
        <taxon>Bacillati</taxon>
        <taxon>Actinomycetota</taxon>
        <taxon>Actinomycetes</taxon>
        <taxon>Kitasatosporales</taxon>
        <taxon>Streptomycetaceae</taxon>
        <taxon>Kitasatospora</taxon>
    </lineage>
</organism>
<protein>
    <submittedName>
        <fullName evidence="1">Uncharacterized protein</fullName>
    </submittedName>
</protein>
<name>A0ABP5Q4Y0_9ACTN</name>
<comment type="caution">
    <text evidence="1">The sequence shown here is derived from an EMBL/GenBank/DDBJ whole genome shotgun (WGS) entry which is preliminary data.</text>
</comment>
<sequence>MVRERVEDLVVVVPGIMGSRLVDADGRPIWDLSGGALLRGIRAFAGTAPRLAVRSADPDFDDGVRAVGLMRDLHDLPGTGLAVDGHSRLLD</sequence>
<dbReference type="RefSeq" id="WP_344634155.1">
    <property type="nucleotide sequence ID" value="NZ_BAAATR010000001.1"/>
</dbReference>
<evidence type="ECO:0000313" key="1">
    <source>
        <dbReference type="EMBL" id="GAA2226178.1"/>
    </source>
</evidence>
<evidence type="ECO:0000313" key="2">
    <source>
        <dbReference type="Proteomes" id="UP001500305"/>
    </source>
</evidence>
<dbReference type="Proteomes" id="UP001500305">
    <property type="component" value="Unassembled WGS sequence"/>
</dbReference>
<reference evidence="2" key="1">
    <citation type="journal article" date="2019" name="Int. J. Syst. Evol. Microbiol.">
        <title>The Global Catalogue of Microorganisms (GCM) 10K type strain sequencing project: providing services to taxonomists for standard genome sequencing and annotation.</title>
        <authorList>
            <consortium name="The Broad Institute Genomics Platform"/>
            <consortium name="The Broad Institute Genome Sequencing Center for Infectious Disease"/>
            <person name="Wu L."/>
            <person name="Ma J."/>
        </authorList>
    </citation>
    <scope>NUCLEOTIDE SEQUENCE [LARGE SCALE GENOMIC DNA]</scope>
    <source>
        <strain evidence="2">JCM 7356</strain>
    </source>
</reference>
<dbReference type="EMBL" id="BAAATR010000001">
    <property type="protein sequence ID" value="GAA2226178.1"/>
    <property type="molecule type" value="Genomic_DNA"/>
</dbReference>
<keyword evidence="2" id="KW-1185">Reference proteome</keyword>